<proteinExistence type="predicted"/>
<organism evidence="2 3">
    <name type="scientific">Paracoccus versutus</name>
    <name type="common">Thiobacillus versutus</name>
    <dbReference type="NCBI Taxonomy" id="34007"/>
    <lineage>
        <taxon>Bacteria</taxon>
        <taxon>Pseudomonadati</taxon>
        <taxon>Pseudomonadota</taxon>
        <taxon>Alphaproteobacteria</taxon>
        <taxon>Rhodobacterales</taxon>
        <taxon>Paracoccaceae</taxon>
        <taxon>Paracoccus</taxon>
    </lineage>
</organism>
<dbReference type="Gene3D" id="1.10.3680.10">
    <property type="entry name" value="TerB-like"/>
    <property type="match status" value="1"/>
</dbReference>
<dbReference type="InterPro" id="IPR007486">
    <property type="entry name" value="YebE"/>
</dbReference>
<feature type="region of interest" description="Disordered" evidence="1">
    <location>
        <begin position="138"/>
        <end position="168"/>
    </location>
</feature>
<reference evidence="2 3" key="1">
    <citation type="submission" date="2018-08" db="EMBL/GenBank/DDBJ databases">
        <title>Genomic Encyclopedia of Archaeal and Bacterial Type Strains, Phase II (KMG-II): from individual species to whole genera.</title>
        <authorList>
            <person name="Goeker M."/>
        </authorList>
    </citation>
    <scope>NUCLEOTIDE SEQUENCE [LARGE SCALE GENOMIC DNA]</scope>
    <source>
        <strain evidence="2 3">DSM 17099</strain>
    </source>
</reference>
<dbReference type="InterPro" id="IPR029024">
    <property type="entry name" value="TerB-like"/>
</dbReference>
<sequence>MSLMKSLARVAAGVMLAKGIGTMMKNAQNRPQSGGGRSPGGLLDELFGNNTGQAGDRRSGAGGLGDMLGQVLGGRSGGGTAYGGPNSPRHSGTAQGGLGGLLDQLTGGRGGSGTGSGGLGGVLGGAAAGGLGGMLGDLLGGRGAQPQGQQPQGQAPQGRGGLAQKDAQPQNDASFGELFNEALASGDEPSTAPTPEQNALAGLMLKAMIQAAKSDGEIDEAEKAKLMAEFGELDDEERAFIREQIAAPVDAAALAREVPQGFGPQVYLMSLMAIEFDNRKEAEYLHTLAQGLGLDKETVNGIHQKVGVINLYA</sequence>
<name>A0A3D9XPF5_PARVE</name>
<dbReference type="CDD" id="cd07178">
    <property type="entry name" value="terB_like_YebE"/>
    <property type="match status" value="1"/>
</dbReference>
<dbReference type="Proteomes" id="UP000256941">
    <property type="component" value="Unassembled WGS sequence"/>
</dbReference>
<accession>A0A3D9XPF5</accession>
<dbReference type="EMBL" id="QTUJ01000002">
    <property type="protein sequence ID" value="REF70052.1"/>
    <property type="molecule type" value="Genomic_DNA"/>
</dbReference>
<feature type="compositionally biased region" description="Low complexity" evidence="1">
    <location>
        <begin position="144"/>
        <end position="157"/>
    </location>
</feature>
<feature type="region of interest" description="Disordered" evidence="1">
    <location>
        <begin position="25"/>
        <end position="113"/>
    </location>
</feature>
<evidence type="ECO:0000256" key="1">
    <source>
        <dbReference type="SAM" id="MobiDB-lite"/>
    </source>
</evidence>
<comment type="caution">
    <text evidence="2">The sequence shown here is derived from an EMBL/GenBank/DDBJ whole genome shotgun (WGS) entry which is preliminary data.</text>
</comment>
<dbReference type="RefSeq" id="WP_116222131.1">
    <property type="nucleotide sequence ID" value="NZ_CP038197.1"/>
</dbReference>
<evidence type="ECO:0000313" key="2">
    <source>
        <dbReference type="EMBL" id="REF70052.1"/>
    </source>
</evidence>
<protein>
    <submittedName>
        <fullName evidence="2">Uncharacterized membrane protein YebE (DUF533 family)</fullName>
    </submittedName>
</protein>
<dbReference type="SUPFAM" id="SSF158682">
    <property type="entry name" value="TerB-like"/>
    <property type="match status" value="1"/>
</dbReference>
<dbReference type="Pfam" id="PF04391">
    <property type="entry name" value="DUF533"/>
    <property type="match status" value="1"/>
</dbReference>
<evidence type="ECO:0000313" key="3">
    <source>
        <dbReference type="Proteomes" id="UP000256941"/>
    </source>
</evidence>
<feature type="compositionally biased region" description="Gly residues" evidence="1">
    <location>
        <begin position="60"/>
        <end position="82"/>
    </location>
</feature>
<gene>
    <name evidence="2" type="ORF">BDD41_2771</name>
</gene>
<dbReference type="AlphaFoldDB" id="A0A3D9XPF5"/>